<evidence type="ECO:0000313" key="4">
    <source>
        <dbReference type="Proteomes" id="UP000198371"/>
    </source>
</evidence>
<dbReference type="SUPFAM" id="SSF47413">
    <property type="entry name" value="lambda repressor-like DNA-binding domains"/>
    <property type="match status" value="1"/>
</dbReference>
<dbReference type="Gene3D" id="1.10.260.40">
    <property type="entry name" value="lambda repressor-like DNA-binding domains"/>
    <property type="match status" value="1"/>
</dbReference>
<feature type="domain" description="HTH cro/C1-type" evidence="2">
    <location>
        <begin position="6"/>
        <end position="60"/>
    </location>
</feature>
<dbReference type="CDD" id="cd00093">
    <property type="entry name" value="HTH_XRE"/>
    <property type="match status" value="1"/>
</dbReference>
<keyword evidence="1" id="KW-0238">DNA-binding</keyword>
<dbReference type="SMART" id="SM00530">
    <property type="entry name" value="HTH_XRE"/>
    <property type="match status" value="1"/>
</dbReference>
<reference evidence="3 4" key="2">
    <citation type="submission" date="2017-06" db="EMBL/GenBank/DDBJ databases">
        <title>Complete genome sequence of Vibrio sp. 2521-89, a close relative of Vibrio cholerae isolated from lake water in New Mexico, USA.</title>
        <authorList>
            <person name="Liang K."/>
            <person name="Orata F.D."/>
            <person name="Winkjer N.S."/>
            <person name="Tarr C.L."/>
            <person name="Boucher Y."/>
        </authorList>
    </citation>
    <scope>NUCLEOTIDE SEQUENCE [LARGE SCALE GENOMIC DNA]</scope>
    <source>
        <strain evidence="3 4">2521-89</strain>
    </source>
</reference>
<keyword evidence="4" id="KW-1185">Reference proteome</keyword>
<dbReference type="Proteomes" id="UP000198371">
    <property type="component" value="Chromosome 2"/>
</dbReference>
<dbReference type="GO" id="GO:0003677">
    <property type="term" value="F:DNA binding"/>
    <property type="evidence" value="ECO:0007669"/>
    <property type="project" value="UniProtKB-KW"/>
</dbReference>
<dbReference type="Pfam" id="PF01381">
    <property type="entry name" value="HTH_3"/>
    <property type="match status" value="1"/>
</dbReference>
<dbReference type="InterPro" id="IPR001387">
    <property type="entry name" value="Cro/C1-type_HTH"/>
</dbReference>
<dbReference type="KEGG" id="vti:CEQ48_05450"/>
<protein>
    <submittedName>
        <fullName evidence="3">Transcriptional regulator</fullName>
    </submittedName>
</protein>
<dbReference type="PROSITE" id="PS50943">
    <property type="entry name" value="HTH_CROC1"/>
    <property type="match status" value="1"/>
</dbReference>
<dbReference type="EMBL" id="CP022352">
    <property type="protein sequence ID" value="ASK54218.1"/>
    <property type="molecule type" value="Genomic_DNA"/>
</dbReference>
<dbReference type="RefSeq" id="WP_089070534.1">
    <property type="nucleotide sequence ID" value="NZ_CP022352.1"/>
</dbReference>
<organism evidence="3 4">
    <name type="scientific">Vibrio tarriae</name>
    <dbReference type="NCBI Taxonomy" id="2014742"/>
    <lineage>
        <taxon>Bacteria</taxon>
        <taxon>Pseudomonadati</taxon>
        <taxon>Pseudomonadota</taxon>
        <taxon>Gammaproteobacteria</taxon>
        <taxon>Vibrionales</taxon>
        <taxon>Vibrionaceae</taxon>
        <taxon>Vibrio</taxon>
    </lineage>
</organism>
<gene>
    <name evidence="3" type="ORF">CEQ48_05450</name>
</gene>
<evidence type="ECO:0000313" key="3">
    <source>
        <dbReference type="EMBL" id="ASK54218.1"/>
    </source>
</evidence>
<dbReference type="AlphaFoldDB" id="A0AAU8WJJ8"/>
<dbReference type="InterPro" id="IPR010982">
    <property type="entry name" value="Lambda_DNA-bd_dom_sf"/>
</dbReference>
<accession>A0AAU8WJJ8</accession>
<name>A0AAU8WJJ8_9VIBR</name>
<proteinExistence type="predicted"/>
<dbReference type="PANTHER" id="PTHR46558">
    <property type="entry name" value="TRACRIPTIONAL REGULATORY PROTEIN-RELATED-RELATED"/>
    <property type="match status" value="1"/>
</dbReference>
<sequence length="132" mass="15530">MIKDVLRESRSRCGFTQEEIAKRVKVAKQTYLKWENGDTEPKASQIKLLAENLGITADEICNGYLYGRYTLDDFIIEQHISQAPTDVITLRTWQHIKDHESFINSLKYQQLNHDEMDEMHASELLYPRTKKR</sequence>
<dbReference type="PANTHER" id="PTHR46558:SF4">
    <property type="entry name" value="DNA-BIDING PHAGE PROTEIN"/>
    <property type="match status" value="1"/>
</dbReference>
<evidence type="ECO:0000259" key="2">
    <source>
        <dbReference type="PROSITE" id="PS50943"/>
    </source>
</evidence>
<evidence type="ECO:0000256" key="1">
    <source>
        <dbReference type="ARBA" id="ARBA00023125"/>
    </source>
</evidence>
<reference evidence="4" key="1">
    <citation type="journal article" date="2017" name="Genome Announc.">
        <title>Complete Genome Sequence of Vibrio sp. Strain 2521-89, a Close Relative of Vibrio cholerae Isolated from Lake Water in New Mexico, USA.</title>
        <authorList>
            <person name="Liang K."/>
            <person name="Orata F.D."/>
            <person name="Winkjer N.S."/>
            <person name="Rowe L.A."/>
            <person name="Tarr C.L."/>
            <person name="Boucher Y."/>
        </authorList>
    </citation>
    <scope>NUCLEOTIDE SEQUENCE [LARGE SCALE GENOMIC DNA]</scope>
    <source>
        <strain evidence="4">2521-89</strain>
    </source>
</reference>